<evidence type="ECO:0000256" key="5">
    <source>
        <dbReference type="ARBA" id="ARBA00023242"/>
    </source>
</evidence>
<dbReference type="GO" id="GO:0043596">
    <property type="term" value="C:nuclear replication fork"/>
    <property type="evidence" value="ECO:0007669"/>
    <property type="project" value="TreeGrafter"/>
</dbReference>
<evidence type="ECO:0000313" key="13">
    <source>
        <dbReference type="EMBL" id="OWF52969.1"/>
    </source>
</evidence>
<gene>
    <name evidence="13" type="ORF">KP79_PYT09532</name>
</gene>
<feature type="compositionally biased region" description="Basic and acidic residues" evidence="11">
    <location>
        <begin position="813"/>
        <end position="832"/>
    </location>
</feature>
<comment type="subcellular location">
    <subcellularLocation>
        <location evidence="1">Nucleus</location>
        <location evidence="1">Nucleoplasm</location>
    </subcellularLocation>
</comment>
<evidence type="ECO:0000256" key="11">
    <source>
        <dbReference type="SAM" id="MobiDB-lite"/>
    </source>
</evidence>
<dbReference type="SUPFAM" id="SSF50978">
    <property type="entry name" value="WD40 repeat-like"/>
    <property type="match status" value="1"/>
</dbReference>
<keyword evidence="5 10" id="KW-0539">Nucleus</keyword>
<proteinExistence type="predicted"/>
<evidence type="ECO:0000256" key="3">
    <source>
        <dbReference type="ARBA" id="ARBA00022737"/>
    </source>
</evidence>
<comment type="function">
    <text evidence="6">Core replisome component that acts as a replication initiation factor. Binds directly to the CMG complex and functions as a hub to recruit additional proteins to the replication fork.</text>
</comment>
<dbReference type="GO" id="GO:0000278">
    <property type="term" value="P:mitotic cell cycle"/>
    <property type="evidence" value="ECO:0007669"/>
    <property type="project" value="TreeGrafter"/>
</dbReference>
<dbReference type="InterPro" id="IPR048591">
    <property type="entry name" value="WDHD1/CFT4_hel"/>
</dbReference>
<dbReference type="InterPro" id="IPR055339">
    <property type="entry name" value="HMG-box_WDHD1"/>
</dbReference>
<dbReference type="GO" id="GO:0003682">
    <property type="term" value="F:chromatin binding"/>
    <property type="evidence" value="ECO:0007669"/>
    <property type="project" value="TreeGrafter"/>
</dbReference>
<dbReference type="OrthoDB" id="427368at2759"/>
<dbReference type="SUPFAM" id="SSF50993">
    <property type="entry name" value="Peptidase/esterase 'gauge' domain"/>
    <property type="match status" value="1"/>
</dbReference>
<dbReference type="PANTHER" id="PTHR19932:SF10">
    <property type="entry name" value="WD REPEAT AND HMG-BOX DNA-BINDING PROTEIN 1"/>
    <property type="match status" value="1"/>
</dbReference>
<feature type="DNA-binding region" description="HMG box" evidence="10">
    <location>
        <begin position="967"/>
        <end position="1035"/>
    </location>
</feature>
<keyword evidence="4 10" id="KW-0238">DNA-binding</keyword>
<dbReference type="GO" id="GO:0006261">
    <property type="term" value="P:DNA-templated DNA replication"/>
    <property type="evidence" value="ECO:0007669"/>
    <property type="project" value="InterPro"/>
</dbReference>
<dbReference type="SMART" id="SM00320">
    <property type="entry name" value="WD40"/>
    <property type="match status" value="5"/>
</dbReference>
<feature type="repeat" description="WD" evidence="9">
    <location>
        <begin position="130"/>
        <end position="171"/>
    </location>
</feature>
<dbReference type="InterPro" id="IPR015943">
    <property type="entry name" value="WD40/YVTN_repeat-like_dom_sf"/>
</dbReference>
<feature type="compositionally biased region" description="Polar residues" evidence="11">
    <location>
        <begin position="957"/>
        <end position="972"/>
    </location>
</feature>
<evidence type="ECO:0000256" key="1">
    <source>
        <dbReference type="ARBA" id="ARBA00004642"/>
    </source>
</evidence>
<organism evidence="13 14">
    <name type="scientific">Mizuhopecten yessoensis</name>
    <name type="common">Japanese scallop</name>
    <name type="synonym">Patinopecten yessoensis</name>
    <dbReference type="NCBI Taxonomy" id="6573"/>
    <lineage>
        <taxon>Eukaryota</taxon>
        <taxon>Metazoa</taxon>
        <taxon>Spiralia</taxon>
        <taxon>Lophotrochozoa</taxon>
        <taxon>Mollusca</taxon>
        <taxon>Bivalvia</taxon>
        <taxon>Autobranchia</taxon>
        <taxon>Pteriomorphia</taxon>
        <taxon>Pectinida</taxon>
        <taxon>Pectinoidea</taxon>
        <taxon>Pectinidae</taxon>
        <taxon>Mizuhopecten</taxon>
    </lineage>
</organism>
<dbReference type="Gene3D" id="2.130.10.10">
    <property type="entry name" value="YVTN repeat-like/Quinoprotein amine dehydrogenase"/>
    <property type="match status" value="2"/>
</dbReference>
<reference evidence="13 14" key="1">
    <citation type="journal article" date="2017" name="Nat. Ecol. Evol.">
        <title>Scallop genome provides insights into evolution of bilaterian karyotype and development.</title>
        <authorList>
            <person name="Wang S."/>
            <person name="Zhang J."/>
            <person name="Jiao W."/>
            <person name="Li J."/>
            <person name="Xun X."/>
            <person name="Sun Y."/>
            <person name="Guo X."/>
            <person name="Huan P."/>
            <person name="Dong B."/>
            <person name="Zhang L."/>
            <person name="Hu X."/>
            <person name="Sun X."/>
            <person name="Wang J."/>
            <person name="Zhao C."/>
            <person name="Wang Y."/>
            <person name="Wang D."/>
            <person name="Huang X."/>
            <person name="Wang R."/>
            <person name="Lv J."/>
            <person name="Li Y."/>
            <person name="Zhang Z."/>
            <person name="Liu B."/>
            <person name="Lu W."/>
            <person name="Hui Y."/>
            <person name="Liang J."/>
            <person name="Zhou Z."/>
            <person name="Hou R."/>
            <person name="Li X."/>
            <person name="Liu Y."/>
            <person name="Li H."/>
            <person name="Ning X."/>
            <person name="Lin Y."/>
            <person name="Zhao L."/>
            <person name="Xing Q."/>
            <person name="Dou J."/>
            <person name="Li Y."/>
            <person name="Mao J."/>
            <person name="Guo H."/>
            <person name="Dou H."/>
            <person name="Li T."/>
            <person name="Mu C."/>
            <person name="Jiang W."/>
            <person name="Fu Q."/>
            <person name="Fu X."/>
            <person name="Miao Y."/>
            <person name="Liu J."/>
            <person name="Yu Q."/>
            <person name="Li R."/>
            <person name="Liao H."/>
            <person name="Li X."/>
            <person name="Kong Y."/>
            <person name="Jiang Z."/>
            <person name="Chourrout D."/>
            <person name="Li R."/>
            <person name="Bao Z."/>
        </authorList>
    </citation>
    <scope>NUCLEOTIDE SEQUENCE [LARGE SCALE GENOMIC DNA]</scope>
    <source>
        <strain evidence="13 14">PY_sf001</strain>
    </source>
</reference>
<dbReference type="PROSITE" id="PS50082">
    <property type="entry name" value="WD_REPEATS_2"/>
    <property type="match status" value="2"/>
</dbReference>
<dbReference type="GO" id="GO:0003677">
    <property type="term" value="F:DNA binding"/>
    <property type="evidence" value="ECO:0007669"/>
    <property type="project" value="UniProtKB-UniRule"/>
</dbReference>
<dbReference type="Pfam" id="PF24815">
    <property type="entry name" value="HMG_WDHD1"/>
    <property type="match status" value="1"/>
</dbReference>
<dbReference type="STRING" id="6573.A0A210QW28"/>
<dbReference type="GO" id="GO:0005654">
    <property type="term" value="C:nucleoplasm"/>
    <property type="evidence" value="ECO:0007669"/>
    <property type="project" value="UniProtKB-SubCell"/>
</dbReference>
<keyword evidence="3" id="KW-0677">Repeat</keyword>
<feature type="compositionally biased region" description="Basic and acidic residues" evidence="11">
    <location>
        <begin position="1050"/>
        <end position="1075"/>
    </location>
</feature>
<dbReference type="CDD" id="cd21993">
    <property type="entry name" value="HMG-box_WDHD1"/>
    <property type="match status" value="1"/>
</dbReference>
<dbReference type="Pfam" id="PF12341">
    <property type="entry name" value="Mcl1_mid"/>
    <property type="match status" value="1"/>
</dbReference>
<dbReference type="AlphaFoldDB" id="A0A210QW28"/>
<feature type="compositionally biased region" description="Polar residues" evidence="11">
    <location>
        <begin position="1028"/>
        <end position="1040"/>
    </location>
</feature>
<evidence type="ECO:0000256" key="4">
    <source>
        <dbReference type="ARBA" id="ARBA00023125"/>
    </source>
</evidence>
<dbReference type="Gene3D" id="1.10.30.10">
    <property type="entry name" value="High mobility group box domain"/>
    <property type="match status" value="1"/>
</dbReference>
<feature type="compositionally biased region" description="Acidic residues" evidence="11">
    <location>
        <begin position="833"/>
        <end position="856"/>
    </location>
</feature>
<evidence type="ECO:0000256" key="10">
    <source>
        <dbReference type="PROSITE-ProRule" id="PRU00267"/>
    </source>
</evidence>
<dbReference type="SUPFAM" id="SSF47095">
    <property type="entry name" value="HMG-box"/>
    <property type="match status" value="1"/>
</dbReference>
<dbReference type="InterPro" id="IPR036322">
    <property type="entry name" value="WD40_repeat_dom_sf"/>
</dbReference>
<evidence type="ECO:0000313" key="14">
    <source>
        <dbReference type="Proteomes" id="UP000242188"/>
    </source>
</evidence>
<feature type="region of interest" description="Disordered" evidence="11">
    <location>
        <begin position="936"/>
        <end position="975"/>
    </location>
</feature>
<keyword evidence="14" id="KW-1185">Reference proteome</keyword>
<dbReference type="SMART" id="SM00398">
    <property type="entry name" value="HMG"/>
    <property type="match status" value="1"/>
</dbReference>
<keyword evidence="2 9" id="KW-0853">WD repeat</keyword>
<dbReference type="Pfam" id="PF24817">
    <property type="entry name" value="WD40_WDHD1_1st"/>
    <property type="match status" value="1"/>
</dbReference>
<dbReference type="Proteomes" id="UP000242188">
    <property type="component" value="Unassembled WGS sequence"/>
</dbReference>
<dbReference type="PROSITE" id="PS50294">
    <property type="entry name" value="WD_REPEATS_REGION"/>
    <property type="match status" value="1"/>
</dbReference>
<feature type="region of interest" description="Disordered" evidence="11">
    <location>
        <begin position="1019"/>
        <end position="1094"/>
    </location>
</feature>
<evidence type="ECO:0000256" key="6">
    <source>
        <dbReference type="ARBA" id="ARBA00056293"/>
    </source>
</evidence>
<protein>
    <recommendedName>
        <fullName evidence="7">WD repeat and HMG-box DNA-binding protein 1</fullName>
    </recommendedName>
    <alternativeName>
        <fullName evidence="8">Acidic nucleoplasmic DNA-binding protein 1</fullName>
    </alternativeName>
</protein>
<sequence length="1094" mass="121638">MPTVQPLRYAHSDGHTDVCFDDSGKHMLTCGTDGDVRVWAGIEDDDAISHRVGDRVYGIVYKSGRFFTSSDTNSVQAHTFPDGAPDGILTRFTAPVNHMVVNQSGKTMVACSSDFTIKAVEVDSCSHKTMQGHEAPVLSVALDPKEEFVASSSCDGTVRIWQHNDHSQVTSMNILPKTNDVSLSKTMCRLCWDLKGENLFVPVEKEIHIYVRSSWKKAGTFQAEDIAGVLSVLALSPDGKTLAAASSEGNILVMDVKTRKCVDRYRHPKKFSVTSLAWNPKKATELAFCDKEGQLGLLEDIKLSLDAQQSIPVQETRAKETLGIFDDDDDDDMLIQATNDEGKVGMELGADNSDDDDQMPVIKPLGDIDDDTMSKKSDLDDGASVMSDAPLELPPAPVAVEGYKPTPLQNPFQPGSTPVHLSSRFMVWNSIGIIKQYNTDEENSIDIEFHNTSIHHAMHITNTSHYTLADMSSEAVVLAAESDDGNPSKLTCMHFGSWDSCKEWTTTMPDGEEIMAVTLGEDWVAVATDKRNVRLFSLGGVQREMLSIPGPVVCMTGHTNQLMAVYHRGMGIPGDQCLGVTLMYVEGKQRTVLGGQPLPLSPKTALAWTGFSAEGTPFYMESSGIVRMFNRKFGPSWMQVANTKSHAKGKSDHYWIVGVNENPQQLRCIPCKGSRYPPVLPRPAVSILPFQVQLCEMNTEKSQYEETLWKTRLFGQHFDHWMSQGFEFEPSRKAESLKPAQEALMKLFALSARSDREFRALEVCEMMPEQHTLQLAIKYASRIKHMHLAERISELAQQKEEEAEQEEDEEDVPEARNGHLGARPKEGGHLVQDEEVMDEGDEEINMDGEEEEEEEDRPSGPMLNLKSKSEKPTRPTFISSARSSNPFKMSQGSQKTAPSGSAKGTQVFDSMNRKKTEKSKVADPVIIGKPGKILVKPKKSTQGNLFATKVKTDTAKSDPTNETPAPQQSTPSAFDLWLEENRVDLEEEHPDLAEADLVQTAAERFREIPREEKQVWITKAKQLKSENSENVQNAENTNTEVPPENKKRKREETDSKETKDIANKKKKDNFLDSKKKPLSQNTNSKLAGFAFQKE</sequence>
<dbReference type="FunFam" id="1.10.30.10:FF:000028">
    <property type="entry name" value="WD repeat and HMG-box DNA-binding protein 1"/>
    <property type="match status" value="1"/>
</dbReference>
<dbReference type="EMBL" id="NEDP02001566">
    <property type="protein sequence ID" value="OWF52969.1"/>
    <property type="molecule type" value="Genomic_DNA"/>
</dbReference>
<dbReference type="InterPro" id="IPR022100">
    <property type="entry name" value="WDHD1/CFT4_beta-prop_2nd"/>
</dbReference>
<dbReference type="InterPro" id="IPR057646">
    <property type="entry name" value="WD40_WDHD1_1st"/>
</dbReference>
<evidence type="ECO:0000256" key="9">
    <source>
        <dbReference type="PROSITE-ProRule" id="PRU00221"/>
    </source>
</evidence>
<evidence type="ECO:0000256" key="8">
    <source>
        <dbReference type="ARBA" id="ARBA00080131"/>
    </source>
</evidence>
<evidence type="ECO:0000256" key="2">
    <source>
        <dbReference type="ARBA" id="ARBA00022574"/>
    </source>
</evidence>
<feature type="compositionally biased region" description="Basic and acidic residues" evidence="11">
    <location>
        <begin position="911"/>
        <end position="921"/>
    </location>
</feature>
<dbReference type="PROSITE" id="PS50118">
    <property type="entry name" value="HMG_BOX_2"/>
    <property type="match status" value="1"/>
</dbReference>
<feature type="compositionally biased region" description="Acidic residues" evidence="11">
    <location>
        <begin position="801"/>
        <end position="812"/>
    </location>
</feature>
<dbReference type="GO" id="GO:0006281">
    <property type="term" value="P:DNA repair"/>
    <property type="evidence" value="ECO:0007669"/>
    <property type="project" value="TreeGrafter"/>
</dbReference>
<feature type="compositionally biased region" description="Polar residues" evidence="11">
    <location>
        <begin position="876"/>
        <end position="909"/>
    </location>
</feature>
<dbReference type="InterPro" id="IPR036910">
    <property type="entry name" value="HMG_box_dom_sf"/>
</dbReference>
<feature type="region of interest" description="Disordered" evidence="11">
    <location>
        <begin position="797"/>
        <end position="923"/>
    </location>
</feature>
<evidence type="ECO:0000259" key="12">
    <source>
        <dbReference type="PROSITE" id="PS50118"/>
    </source>
</evidence>
<dbReference type="Pfam" id="PF20946">
    <property type="entry name" value="Ctf4_C"/>
    <property type="match status" value="1"/>
</dbReference>
<dbReference type="InterPro" id="IPR009071">
    <property type="entry name" value="HMG_box_dom"/>
</dbReference>
<feature type="repeat" description="WD" evidence="9">
    <location>
        <begin position="8"/>
        <end position="39"/>
    </location>
</feature>
<feature type="domain" description="HMG box" evidence="12">
    <location>
        <begin position="967"/>
        <end position="1035"/>
    </location>
</feature>
<accession>A0A210QW28</accession>
<evidence type="ECO:0000256" key="7">
    <source>
        <dbReference type="ARBA" id="ARBA00069769"/>
    </source>
</evidence>
<comment type="caution">
    <text evidence="13">The sequence shown here is derived from an EMBL/GenBank/DDBJ whole genome shotgun (WGS) entry which is preliminary data.</text>
</comment>
<name>A0A210QW28_MIZYE</name>
<dbReference type="PANTHER" id="PTHR19932">
    <property type="entry name" value="WD REPEAT AND HMG-BOX DNA BINDING PROTEIN"/>
    <property type="match status" value="1"/>
</dbReference>
<dbReference type="InterPro" id="IPR001680">
    <property type="entry name" value="WD40_rpt"/>
</dbReference>